<keyword evidence="3" id="KW-1185">Reference proteome</keyword>
<feature type="region of interest" description="Disordered" evidence="1">
    <location>
        <begin position="55"/>
        <end position="85"/>
    </location>
</feature>
<feature type="compositionally biased region" description="Polar residues" evidence="1">
    <location>
        <begin position="72"/>
        <end position="85"/>
    </location>
</feature>
<dbReference type="HOGENOM" id="CLU_2516297_0_0_1"/>
<dbReference type="Gramene" id="OGLUM12G02470.1">
    <property type="protein sequence ID" value="OGLUM12G02470.1"/>
    <property type="gene ID" value="OGLUM12G02470"/>
</dbReference>
<organism evidence="2">
    <name type="scientific">Oryza glumipatula</name>
    <dbReference type="NCBI Taxonomy" id="40148"/>
    <lineage>
        <taxon>Eukaryota</taxon>
        <taxon>Viridiplantae</taxon>
        <taxon>Streptophyta</taxon>
        <taxon>Embryophyta</taxon>
        <taxon>Tracheophyta</taxon>
        <taxon>Spermatophyta</taxon>
        <taxon>Magnoliopsida</taxon>
        <taxon>Liliopsida</taxon>
        <taxon>Poales</taxon>
        <taxon>Poaceae</taxon>
        <taxon>BOP clade</taxon>
        <taxon>Oryzoideae</taxon>
        <taxon>Oryzeae</taxon>
        <taxon>Oryzinae</taxon>
        <taxon>Oryza</taxon>
    </lineage>
</organism>
<reference evidence="2" key="2">
    <citation type="submission" date="2018-05" db="EMBL/GenBank/DDBJ databases">
        <title>OgluRS3 (Oryza glumaepatula Reference Sequence Version 3).</title>
        <authorList>
            <person name="Zhang J."/>
            <person name="Kudrna D."/>
            <person name="Lee S."/>
            <person name="Talag J."/>
            <person name="Welchert J."/>
            <person name="Wing R.A."/>
        </authorList>
    </citation>
    <scope>NUCLEOTIDE SEQUENCE [LARGE SCALE GENOMIC DNA]</scope>
</reference>
<name>A0A0E0BNH4_9ORYZ</name>
<evidence type="ECO:0000313" key="3">
    <source>
        <dbReference type="Proteomes" id="UP000026961"/>
    </source>
</evidence>
<sequence>MMPLWTTKNSSPAPEDWGWLFLGAGTPCVAHLVWAIPACTLKAASRLDGMDAWSNPSQSSKGLGLVSKGQRGRSSSFFSCLTHSP</sequence>
<protein>
    <submittedName>
        <fullName evidence="2">Uncharacterized protein</fullName>
    </submittedName>
</protein>
<proteinExistence type="predicted"/>
<reference evidence="2" key="1">
    <citation type="submission" date="2015-04" db="UniProtKB">
        <authorList>
            <consortium name="EnsemblPlants"/>
        </authorList>
    </citation>
    <scope>IDENTIFICATION</scope>
</reference>
<evidence type="ECO:0000313" key="2">
    <source>
        <dbReference type="EnsemblPlants" id="OGLUM12G02470.1"/>
    </source>
</evidence>
<dbReference type="AlphaFoldDB" id="A0A0E0BNH4"/>
<dbReference type="Proteomes" id="UP000026961">
    <property type="component" value="Chromosome 12"/>
</dbReference>
<evidence type="ECO:0000256" key="1">
    <source>
        <dbReference type="SAM" id="MobiDB-lite"/>
    </source>
</evidence>
<accession>A0A0E0BNH4</accession>
<dbReference type="EnsemblPlants" id="OGLUM12G02470.1">
    <property type="protein sequence ID" value="OGLUM12G02470.1"/>
    <property type="gene ID" value="OGLUM12G02470"/>
</dbReference>